<reference evidence="6" key="3">
    <citation type="submission" date="2025-09" db="UniProtKB">
        <authorList>
            <consortium name="Ensembl"/>
        </authorList>
    </citation>
    <scope>IDENTIFICATION</scope>
</reference>
<dbReference type="PANTHER" id="PTHR46227:SF3">
    <property type="entry name" value="GLUTAMATE RECEPTOR-INTERACTING PROTEIN 1"/>
    <property type="match status" value="1"/>
</dbReference>
<dbReference type="FunFam" id="2.30.42.10:FF:000035">
    <property type="entry name" value="Glutamate receptor interacting protein 1"/>
    <property type="match status" value="1"/>
</dbReference>
<dbReference type="CDD" id="cd06685">
    <property type="entry name" value="PDZ7_GRIP1-2-like"/>
    <property type="match status" value="1"/>
</dbReference>
<gene>
    <name evidence="6" type="primary">GRIP1</name>
</gene>
<dbReference type="FunFam" id="2.30.42.10:FF:000031">
    <property type="entry name" value="Glutamate receptor interacting protein 1"/>
    <property type="match status" value="1"/>
</dbReference>
<dbReference type="FunFam" id="2.30.42.10:FF:000025">
    <property type="entry name" value="Glutamate receptor interacting protein 1"/>
    <property type="match status" value="1"/>
</dbReference>
<evidence type="ECO:0000256" key="2">
    <source>
        <dbReference type="ARBA" id="ARBA00022490"/>
    </source>
</evidence>
<name>A0A8C4LKI4_EQUAS</name>
<comment type="subcellular location">
    <subcellularLocation>
        <location evidence="1">Cytoplasm</location>
    </subcellularLocation>
</comment>
<keyword evidence="2" id="KW-0963">Cytoplasm</keyword>
<dbReference type="InterPro" id="IPR001478">
    <property type="entry name" value="PDZ"/>
</dbReference>
<dbReference type="CDD" id="cd06683">
    <property type="entry name" value="PDZ6_GRIP1-2-like"/>
    <property type="match status" value="1"/>
</dbReference>
<feature type="region of interest" description="Disordered" evidence="4">
    <location>
        <begin position="821"/>
        <end position="864"/>
    </location>
</feature>
<evidence type="ECO:0000313" key="7">
    <source>
        <dbReference type="Proteomes" id="UP000694387"/>
    </source>
</evidence>
<feature type="domain" description="PDZ" evidence="5">
    <location>
        <begin position="564"/>
        <end position="649"/>
    </location>
</feature>
<dbReference type="CDD" id="cd06681">
    <property type="entry name" value="PDZ2_GRIP1-2-like"/>
    <property type="match status" value="1"/>
</dbReference>
<evidence type="ECO:0000256" key="3">
    <source>
        <dbReference type="ARBA" id="ARBA00022737"/>
    </source>
</evidence>
<dbReference type="AlphaFoldDB" id="A0A8C4LKI4"/>
<dbReference type="Gene3D" id="2.30.42.10">
    <property type="match status" value="7"/>
</dbReference>
<dbReference type="CDD" id="cd06682">
    <property type="entry name" value="PDZ5_GRIP1-2-like"/>
    <property type="match status" value="1"/>
</dbReference>
<dbReference type="Pfam" id="PF00595">
    <property type="entry name" value="PDZ"/>
    <property type="match status" value="5"/>
</dbReference>
<dbReference type="Ensembl" id="ENSEAST00005012333.2">
    <property type="protein sequence ID" value="ENSEASP00005011341.2"/>
    <property type="gene ID" value="ENSEASG00005007974.2"/>
</dbReference>
<dbReference type="SMART" id="SM00228">
    <property type="entry name" value="PDZ"/>
    <property type="match status" value="6"/>
</dbReference>
<dbReference type="FunFam" id="2.30.42.10:FF:000022">
    <property type="entry name" value="Glutamate receptor interacting protein 1"/>
    <property type="match status" value="1"/>
</dbReference>
<feature type="compositionally biased region" description="Polar residues" evidence="4">
    <location>
        <begin position="908"/>
        <end position="938"/>
    </location>
</feature>
<dbReference type="InterPro" id="IPR041489">
    <property type="entry name" value="PDZ_6"/>
</dbReference>
<dbReference type="Pfam" id="PF17820">
    <property type="entry name" value="PDZ_6"/>
    <property type="match status" value="1"/>
</dbReference>
<evidence type="ECO:0000259" key="5">
    <source>
        <dbReference type="PROSITE" id="PS50106"/>
    </source>
</evidence>
<feature type="domain" description="PDZ" evidence="5">
    <location>
        <begin position="463"/>
        <end position="538"/>
    </location>
</feature>
<dbReference type="InterPro" id="IPR043545">
    <property type="entry name" value="GRIP1/2"/>
</dbReference>
<dbReference type="SUPFAM" id="SSF50156">
    <property type="entry name" value="PDZ domain-like"/>
    <property type="match status" value="6"/>
</dbReference>
<feature type="compositionally biased region" description="Polar residues" evidence="4">
    <location>
        <begin position="821"/>
        <end position="836"/>
    </location>
</feature>
<organism evidence="6 7">
    <name type="scientific">Equus asinus</name>
    <name type="common">Donkey</name>
    <name type="synonym">Equus africanus asinus</name>
    <dbReference type="NCBI Taxonomy" id="9793"/>
    <lineage>
        <taxon>Eukaryota</taxon>
        <taxon>Metazoa</taxon>
        <taxon>Chordata</taxon>
        <taxon>Craniata</taxon>
        <taxon>Vertebrata</taxon>
        <taxon>Euteleostomi</taxon>
        <taxon>Mammalia</taxon>
        <taxon>Eutheria</taxon>
        <taxon>Laurasiatheria</taxon>
        <taxon>Perissodactyla</taxon>
        <taxon>Equidae</taxon>
        <taxon>Equus</taxon>
    </lineage>
</organism>
<feature type="region of interest" description="Disordered" evidence="4">
    <location>
        <begin position="899"/>
        <end position="945"/>
    </location>
</feature>
<dbReference type="PANTHER" id="PTHR46227">
    <property type="entry name" value="GLUTAMATE RECEPTOR-INTERACTING PROTEIN GRIP"/>
    <property type="match status" value="1"/>
</dbReference>
<dbReference type="GeneTree" id="ENSGT00940000158692"/>
<dbReference type="FunFam" id="2.30.42.10:FF:000023">
    <property type="entry name" value="Glutamate receptor interacting protein 1"/>
    <property type="match status" value="1"/>
</dbReference>
<dbReference type="GO" id="GO:0098887">
    <property type="term" value="P:neurotransmitter receptor transport, endosome to postsynaptic membrane"/>
    <property type="evidence" value="ECO:0007669"/>
    <property type="project" value="TreeGrafter"/>
</dbReference>
<dbReference type="CDD" id="cd06686">
    <property type="entry name" value="PDZ4_GRIP1-2-like"/>
    <property type="match status" value="1"/>
</dbReference>
<evidence type="ECO:0000256" key="4">
    <source>
        <dbReference type="SAM" id="MobiDB-lite"/>
    </source>
</evidence>
<protein>
    <submittedName>
        <fullName evidence="6">Glutamate receptor interacting protein 1</fullName>
    </submittedName>
</protein>
<feature type="domain" description="PDZ" evidence="5">
    <location>
        <begin position="664"/>
        <end position="746"/>
    </location>
</feature>
<feature type="region of interest" description="Disordered" evidence="4">
    <location>
        <begin position="750"/>
        <end position="770"/>
    </location>
</feature>
<dbReference type="InterPro" id="IPR036034">
    <property type="entry name" value="PDZ_sf"/>
</dbReference>
<evidence type="ECO:0000313" key="6">
    <source>
        <dbReference type="Ensembl" id="ENSEASP00005011341.2"/>
    </source>
</evidence>
<dbReference type="FunFam" id="2.30.42.10:FF:000034">
    <property type="entry name" value="Glutamate receptor interacting protein 1"/>
    <property type="match status" value="1"/>
</dbReference>
<accession>A0A8C4LKI4</accession>
<dbReference type="PROSITE" id="PS50106">
    <property type="entry name" value="PDZ"/>
    <property type="match status" value="7"/>
</dbReference>
<dbReference type="CDD" id="cd06684">
    <property type="entry name" value="PDZ3_GRIP1-2-like"/>
    <property type="match status" value="1"/>
</dbReference>
<dbReference type="GO" id="GO:0005737">
    <property type="term" value="C:cytoplasm"/>
    <property type="evidence" value="ECO:0007669"/>
    <property type="project" value="UniProtKB-SubCell"/>
</dbReference>
<feature type="domain" description="PDZ" evidence="5">
    <location>
        <begin position="141"/>
        <end position="229"/>
    </location>
</feature>
<reference evidence="6" key="2">
    <citation type="submission" date="2025-08" db="UniProtKB">
        <authorList>
            <consortium name="Ensembl"/>
        </authorList>
    </citation>
    <scope>IDENTIFICATION</scope>
</reference>
<feature type="domain" description="PDZ" evidence="5">
    <location>
        <begin position="47"/>
        <end position="127"/>
    </location>
</feature>
<keyword evidence="3" id="KW-0677">Repeat</keyword>
<keyword evidence="7" id="KW-1185">Reference proteome</keyword>
<dbReference type="Proteomes" id="UP000694387">
    <property type="component" value="Chromosome 22"/>
</dbReference>
<proteinExistence type="predicted"/>
<reference evidence="6 7" key="1">
    <citation type="journal article" date="2020" name="Nat. Commun.">
        <title>Donkey genomes provide new insights into domestication and selection for coat color.</title>
        <authorList>
            <person name="Wang"/>
            <person name="C."/>
            <person name="Li"/>
            <person name="H."/>
            <person name="Guo"/>
            <person name="Y."/>
            <person name="Huang"/>
            <person name="J."/>
            <person name="Sun"/>
            <person name="Y."/>
            <person name="Min"/>
            <person name="J."/>
            <person name="Wang"/>
            <person name="J."/>
            <person name="Fang"/>
            <person name="X."/>
            <person name="Zhao"/>
            <person name="Z."/>
            <person name="Wang"/>
            <person name="S."/>
            <person name="Zhang"/>
            <person name="Y."/>
            <person name="Liu"/>
            <person name="Q."/>
            <person name="Jiang"/>
            <person name="Q."/>
            <person name="Wang"/>
            <person name="X."/>
            <person name="Guo"/>
            <person name="Y."/>
            <person name="Yang"/>
            <person name="C."/>
            <person name="Wang"/>
            <person name="Y."/>
            <person name="Tian"/>
            <person name="F."/>
            <person name="Zhuang"/>
            <person name="G."/>
            <person name="Fan"/>
            <person name="Y."/>
            <person name="Gao"/>
            <person name="Q."/>
            <person name="Li"/>
            <person name="Y."/>
            <person name="Ju"/>
            <person name="Z."/>
            <person name="Li"/>
            <person name="J."/>
            <person name="Li"/>
            <person name="R."/>
            <person name="Hou"/>
            <person name="M."/>
            <person name="Yang"/>
            <person name="G."/>
            <person name="Liu"/>
            <person name="G."/>
            <person name="Liu"/>
            <person name="W."/>
            <person name="Guo"/>
            <person name="J."/>
            <person name="Pan"/>
            <person name="S."/>
            <person name="Fan"/>
            <person name="G."/>
            <person name="Zhang"/>
            <person name="W."/>
            <person name="Zhang"/>
            <person name="R."/>
            <person name="Yu"/>
            <person name="J."/>
            <person name="Zhang"/>
            <person name="X."/>
            <person name="Yin"/>
            <person name="Q."/>
            <person name="Ji"/>
            <person name="C."/>
            <person name="Jin"/>
            <person name="Y."/>
            <person name="Yue"/>
            <person name="G."/>
            <person name="Liu"/>
            <person name="M."/>
            <person name="Xu"/>
            <person name="J."/>
            <person name="Liu"/>
            <person name="S."/>
            <person name="Jordana"/>
            <person name="J."/>
            <person name="Noce"/>
            <person name="A."/>
            <person name="Amills"/>
            <person name="M."/>
            <person name="Wu"/>
            <person name="D.D."/>
            <person name="Li"/>
            <person name="S."/>
            <person name="Zhou"/>
            <person name="X. and Zhong"/>
            <person name="J."/>
        </authorList>
    </citation>
    <scope>NUCLEOTIDE SEQUENCE [LARGE SCALE GENOMIC DNA]</scope>
</reference>
<evidence type="ECO:0000256" key="1">
    <source>
        <dbReference type="ARBA" id="ARBA00004496"/>
    </source>
</evidence>
<sequence>MEINQTLHCTFADESPYTKSASQTKPPDGALAVRRQSIPEEFKGSTVVELMKKEGTTLGLTVSGGIDKDGKPRVSNLRQGGIAASRSDPADVGTHIKAVPMGSLDVNLKGAKFRHDEIISLLKNVGERGTAVQGSSVIFRTVEVTLHKEGNTFGFVIRGGAHDDRNKSRPVVITCVRPGGPADREGTIKPGDRLLSVDGIRLLGTTHAEAMSILKQCGQEATLLIEYDVSVMDSVATASGPLLVEVAKTPGASLGVALTTSMCCNKQVIVIDKIKSASIADRCGALHVGDHILSIDGTSMEYCTLAEATQFLANTTDQVKLEILPHHQTRLALKGPDHVKIQRSDRQLTWDSWASSHCSLHACHHYNTFHPARGSVPALPLPPAPPPNSPPALVSSSFSPTSMSAYSLSSLNMGTLPRSLYSTSPRGTMMRRKLKKKDFKSSLSLASSTVGLAGQVVHTETTEVVLTADPVTGFGIQLQGSVFATETLSSPPLISYIEADSPAERCGVLQIGDRVMAINGIPTEDSTFEEANQLLRDSSITSKVTLEIEFDVAESVIPSSGTFHVKLPKKHSVELGITISSPSSRKPGDPLVISDIKKGSVAHRTGTLELGDKLLAIDNIRLDNCSMEDAVQILQQCEDLVKLKIRKDEDNSDEQESSGAIIYTVELKRYGGPLGITISGTEEPFDPIIISSLTKGGLAERTGAIHIGDRILAINSSSLKGKPLSEAIHLLQMAGETVTLKIKKQTDGNHLSDLGDVEEDPSPAQKPGKLADMYSSTVPSVDSAVDSWDGSGIDASYGNQGTGFQASGYNFNTYEWRGSKQRGSLSPVTKPRSQTYPDVGLSSEDWDRSTVSGFTGAPDGTEAEQEENFWSQALEDLETCGQSGILRELEATIMSGSTVSLNHEAPTPRSQLGRQASFQERSTSRPHYSQTTRSNTLPSEVGRKSVPLRKMKQEIKEMMSPTPVELHKVTLYKGSDMEDFGFSVADGLLEKGVYVKNIRPAGPGDLGGLKPYDRLLQVNHVRTRDFDCCLVVPLIAESGNKLDLVISRNPLASQKSGEQTLPGGEWSDQNSAFFQHRTKTISTWC</sequence>
<feature type="domain" description="PDZ" evidence="5">
    <location>
        <begin position="243"/>
        <end position="327"/>
    </location>
</feature>
<feature type="domain" description="PDZ" evidence="5">
    <location>
        <begin position="968"/>
        <end position="1050"/>
    </location>
</feature>